<dbReference type="GO" id="GO:0006164">
    <property type="term" value="P:purine nucleotide biosynthetic process"/>
    <property type="evidence" value="ECO:0007669"/>
    <property type="project" value="UniProtKB-KW"/>
</dbReference>
<dbReference type="PRINTS" id="PR00085">
    <property type="entry name" value="THFDHDRGNASE"/>
</dbReference>
<evidence type="ECO:0000259" key="13">
    <source>
        <dbReference type="Pfam" id="PF00763"/>
    </source>
</evidence>
<keyword evidence="9 12" id="KW-0368">Histidine biosynthesis</keyword>
<organism evidence="15 16">
    <name type="scientific">Fulvivirga marina</name>
    <dbReference type="NCBI Taxonomy" id="2494733"/>
    <lineage>
        <taxon>Bacteria</taxon>
        <taxon>Pseudomonadati</taxon>
        <taxon>Bacteroidota</taxon>
        <taxon>Cytophagia</taxon>
        <taxon>Cytophagales</taxon>
        <taxon>Fulvivirgaceae</taxon>
        <taxon>Fulvivirga</taxon>
    </lineage>
</organism>
<protein>
    <recommendedName>
        <fullName evidence="12">Bifunctional protein FolD</fullName>
    </recommendedName>
    <domain>
        <recommendedName>
            <fullName evidence="12">Methylenetetrahydrofolate dehydrogenase</fullName>
            <ecNumber evidence="12">1.5.1.5</ecNumber>
        </recommendedName>
    </domain>
    <domain>
        <recommendedName>
            <fullName evidence="12">Methenyltetrahydrofolate cyclohydrolase</fullName>
            <ecNumber evidence="12">3.5.4.9</ecNumber>
        </recommendedName>
    </domain>
</protein>
<comment type="subunit">
    <text evidence="2 12">Homodimer.</text>
</comment>
<dbReference type="HAMAP" id="MF_01576">
    <property type="entry name" value="THF_DHG_CYH"/>
    <property type="match status" value="1"/>
</dbReference>
<evidence type="ECO:0000256" key="8">
    <source>
        <dbReference type="ARBA" id="ARBA00023002"/>
    </source>
</evidence>
<evidence type="ECO:0000313" key="16">
    <source>
        <dbReference type="Proteomes" id="UP000614216"/>
    </source>
</evidence>
<dbReference type="FunFam" id="3.40.50.720:FF:000094">
    <property type="entry name" value="Bifunctional protein FolD"/>
    <property type="match status" value="1"/>
</dbReference>
<dbReference type="FunFam" id="3.40.50.10860:FF:000005">
    <property type="entry name" value="C-1-tetrahydrofolate synthase, cytoplasmic, putative"/>
    <property type="match status" value="1"/>
</dbReference>
<dbReference type="PANTHER" id="PTHR48099:SF5">
    <property type="entry name" value="C-1-TETRAHYDROFOLATE SYNTHASE, CYTOPLASMIC"/>
    <property type="match status" value="1"/>
</dbReference>
<comment type="similarity">
    <text evidence="12">Belongs to the tetrahydrofolate dehydrogenase/cyclohydrolase family.</text>
</comment>
<feature type="domain" description="Tetrahydrofolate dehydrogenase/cyclohydrolase catalytic" evidence="13">
    <location>
        <begin position="8"/>
        <end position="123"/>
    </location>
</feature>
<evidence type="ECO:0000256" key="3">
    <source>
        <dbReference type="ARBA" id="ARBA00022563"/>
    </source>
</evidence>
<comment type="pathway">
    <text evidence="1 12">One-carbon metabolism; tetrahydrofolate interconversion.</text>
</comment>
<comment type="caution">
    <text evidence="15">The sequence shown here is derived from an EMBL/GenBank/DDBJ whole genome shotgun (WGS) entry which is preliminary data.</text>
</comment>
<dbReference type="InterPro" id="IPR046346">
    <property type="entry name" value="Aminoacid_DH-like_N_sf"/>
</dbReference>
<keyword evidence="16" id="KW-1185">Reference proteome</keyword>
<gene>
    <name evidence="12" type="primary">folD</name>
    <name evidence="15" type="ORF">JMN32_13210</name>
</gene>
<dbReference type="EC" id="1.5.1.5" evidence="12"/>
<dbReference type="InterPro" id="IPR020631">
    <property type="entry name" value="THF_DH/CycHdrlase_NAD-bd_dom"/>
</dbReference>
<dbReference type="Gene3D" id="3.40.50.10860">
    <property type="entry name" value="Leucine Dehydrogenase, chain A, domain 1"/>
    <property type="match status" value="1"/>
</dbReference>
<name>A0A937KEK9_9BACT</name>
<reference evidence="15" key="1">
    <citation type="submission" date="2021-01" db="EMBL/GenBank/DDBJ databases">
        <title>Fulvivirga kasyanovii gen. nov., sp nov., a novel member of the phylum Bacteroidetes isolated from seawater in a mussel farm.</title>
        <authorList>
            <person name="Zhao L.-H."/>
            <person name="Wang Z.-J."/>
        </authorList>
    </citation>
    <scope>NUCLEOTIDE SEQUENCE</scope>
    <source>
        <strain evidence="15">29W222</strain>
    </source>
</reference>
<evidence type="ECO:0000313" key="15">
    <source>
        <dbReference type="EMBL" id="MBL6447273.1"/>
    </source>
</evidence>
<dbReference type="AlphaFoldDB" id="A0A937KEK9"/>
<dbReference type="RefSeq" id="WP_202856790.1">
    <property type="nucleotide sequence ID" value="NZ_JAEUGD010000042.1"/>
</dbReference>
<dbReference type="PANTHER" id="PTHR48099">
    <property type="entry name" value="C-1-TETRAHYDROFOLATE SYNTHASE, CYTOPLASMIC-RELATED"/>
    <property type="match status" value="1"/>
</dbReference>
<keyword evidence="10 12" id="KW-0486">Methionine biosynthesis</keyword>
<evidence type="ECO:0000256" key="5">
    <source>
        <dbReference type="ARBA" id="ARBA00022755"/>
    </source>
</evidence>
<feature type="domain" description="Tetrahydrofolate dehydrogenase/cyclohydrolase NAD(P)-binding" evidence="14">
    <location>
        <begin position="142"/>
        <end position="278"/>
    </location>
</feature>
<dbReference type="EC" id="3.5.4.9" evidence="12"/>
<dbReference type="GO" id="GO:0035999">
    <property type="term" value="P:tetrahydrofolate interconversion"/>
    <property type="evidence" value="ECO:0007669"/>
    <property type="project" value="UniProtKB-UniRule"/>
</dbReference>
<dbReference type="InterPro" id="IPR036291">
    <property type="entry name" value="NAD(P)-bd_dom_sf"/>
</dbReference>
<evidence type="ECO:0000256" key="4">
    <source>
        <dbReference type="ARBA" id="ARBA00022605"/>
    </source>
</evidence>
<dbReference type="InterPro" id="IPR020630">
    <property type="entry name" value="THF_DH/CycHdrlase_cat_dom"/>
</dbReference>
<feature type="binding site" evidence="12">
    <location>
        <begin position="168"/>
        <end position="170"/>
    </location>
    <ligand>
        <name>NADP(+)</name>
        <dbReference type="ChEBI" id="CHEBI:58349"/>
    </ligand>
</feature>
<dbReference type="Pfam" id="PF02882">
    <property type="entry name" value="THF_DHG_CYH_C"/>
    <property type="match status" value="1"/>
</dbReference>
<dbReference type="GO" id="GO:0005829">
    <property type="term" value="C:cytosol"/>
    <property type="evidence" value="ECO:0007669"/>
    <property type="project" value="TreeGrafter"/>
</dbReference>
<sequence length="305" mass="32744">MSNTPILLDGKALSKEIEESLKKRVTNIIRQTGVVPVLATVLVGNDPSSEVYVKMKGNACERVGMKSLRIHLPEETTTGQLLAEIDKLNDDDSVCGILLQHPVPGHINERECFDRIAVHKDVDGVTCTGFGRIAMGEPAFGSATPEGIMKLIRHYDLPVAGKHAVVVGRSPILGKPVAMMLLNENATVTICHSKTQKLPELVKGADIVVGAVGKPEFIKADWIRDNAIVIDAGYHAGGIGDVEISKVKDRAMAYTPVPGGVGPMTIATLIMQTVESAEILLNSKALYPLEVDNETKEVEEVSALL</sequence>
<keyword evidence="6 12" id="KW-0378">Hydrolase</keyword>
<dbReference type="SUPFAM" id="SSF53223">
    <property type="entry name" value="Aminoacid dehydrogenase-like, N-terminal domain"/>
    <property type="match status" value="1"/>
</dbReference>
<evidence type="ECO:0000256" key="9">
    <source>
        <dbReference type="ARBA" id="ARBA00023102"/>
    </source>
</evidence>
<evidence type="ECO:0000256" key="10">
    <source>
        <dbReference type="ARBA" id="ARBA00023167"/>
    </source>
</evidence>
<evidence type="ECO:0000256" key="11">
    <source>
        <dbReference type="ARBA" id="ARBA00023268"/>
    </source>
</evidence>
<dbReference type="GO" id="GO:0009086">
    <property type="term" value="P:methionine biosynthetic process"/>
    <property type="evidence" value="ECO:0007669"/>
    <property type="project" value="UniProtKB-KW"/>
</dbReference>
<dbReference type="GO" id="GO:0000105">
    <property type="term" value="P:L-histidine biosynthetic process"/>
    <property type="evidence" value="ECO:0007669"/>
    <property type="project" value="UniProtKB-KW"/>
</dbReference>
<keyword evidence="7 12" id="KW-0521">NADP</keyword>
<keyword evidence="11 12" id="KW-0511">Multifunctional enzyme</keyword>
<dbReference type="GO" id="GO:0004477">
    <property type="term" value="F:methenyltetrahydrofolate cyclohydrolase activity"/>
    <property type="evidence" value="ECO:0007669"/>
    <property type="project" value="UniProtKB-UniRule"/>
</dbReference>
<keyword evidence="4 12" id="KW-0028">Amino-acid biosynthesis</keyword>
<evidence type="ECO:0000256" key="7">
    <source>
        <dbReference type="ARBA" id="ARBA00022857"/>
    </source>
</evidence>
<keyword evidence="3 12" id="KW-0554">One-carbon metabolism</keyword>
<dbReference type="PROSITE" id="PS00767">
    <property type="entry name" value="THF_DHG_CYH_2"/>
    <property type="match status" value="1"/>
</dbReference>
<keyword evidence="5 12" id="KW-0658">Purine biosynthesis</keyword>
<evidence type="ECO:0000259" key="14">
    <source>
        <dbReference type="Pfam" id="PF02882"/>
    </source>
</evidence>
<proteinExistence type="inferred from homology"/>
<comment type="catalytic activity">
    <reaction evidence="12">
        <text>(6R)-5,10-methenyltetrahydrofolate + H2O = (6R)-10-formyltetrahydrofolate + H(+)</text>
        <dbReference type="Rhea" id="RHEA:23700"/>
        <dbReference type="ChEBI" id="CHEBI:15377"/>
        <dbReference type="ChEBI" id="CHEBI:15378"/>
        <dbReference type="ChEBI" id="CHEBI:57455"/>
        <dbReference type="ChEBI" id="CHEBI:195366"/>
        <dbReference type="EC" id="3.5.4.9"/>
    </reaction>
</comment>
<dbReference type="InterPro" id="IPR020867">
    <property type="entry name" value="THF_DH/CycHdrlase_CS"/>
</dbReference>
<dbReference type="SUPFAM" id="SSF51735">
    <property type="entry name" value="NAD(P)-binding Rossmann-fold domains"/>
    <property type="match status" value="1"/>
</dbReference>
<evidence type="ECO:0000256" key="12">
    <source>
        <dbReference type="HAMAP-Rule" id="MF_01576"/>
    </source>
</evidence>
<dbReference type="Proteomes" id="UP000614216">
    <property type="component" value="Unassembled WGS sequence"/>
</dbReference>
<dbReference type="InterPro" id="IPR000672">
    <property type="entry name" value="THF_DH/CycHdrlase"/>
</dbReference>
<comment type="catalytic activity">
    <reaction evidence="12">
        <text>(6R)-5,10-methylene-5,6,7,8-tetrahydrofolate + NADP(+) = (6R)-5,10-methenyltetrahydrofolate + NADPH</text>
        <dbReference type="Rhea" id="RHEA:22812"/>
        <dbReference type="ChEBI" id="CHEBI:15636"/>
        <dbReference type="ChEBI" id="CHEBI:57455"/>
        <dbReference type="ChEBI" id="CHEBI:57783"/>
        <dbReference type="ChEBI" id="CHEBI:58349"/>
        <dbReference type="EC" id="1.5.1.5"/>
    </reaction>
</comment>
<evidence type="ECO:0000256" key="1">
    <source>
        <dbReference type="ARBA" id="ARBA00004777"/>
    </source>
</evidence>
<comment type="caution">
    <text evidence="12">Lacks conserved residue(s) required for the propagation of feature annotation.</text>
</comment>
<dbReference type="Gene3D" id="3.40.50.720">
    <property type="entry name" value="NAD(P)-binding Rossmann-like Domain"/>
    <property type="match status" value="1"/>
</dbReference>
<dbReference type="CDD" id="cd01080">
    <property type="entry name" value="NAD_bind_m-THF_DH_Cyclohyd"/>
    <property type="match status" value="1"/>
</dbReference>
<comment type="function">
    <text evidence="12">Catalyzes the oxidation of 5,10-methylenetetrahydrofolate to 5,10-methenyltetrahydrofolate and then the hydrolysis of 5,10-methenyltetrahydrofolate to 10-formyltetrahydrofolate.</text>
</comment>
<dbReference type="EMBL" id="JAEUGD010000042">
    <property type="protein sequence ID" value="MBL6447273.1"/>
    <property type="molecule type" value="Genomic_DNA"/>
</dbReference>
<accession>A0A937KEK9</accession>
<keyword evidence="8 12" id="KW-0560">Oxidoreductase</keyword>
<evidence type="ECO:0000256" key="2">
    <source>
        <dbReference type="ARBA" id="ARBA00011738"/>
    </source>
</evidence>
<dbReference type="GO" id="GO:0004488">
    <property type="term" value="F:methylenetetrahydrofolate dehydrogenase (NADP+) activity"/>
    <property type="evidence" value="ECO:0007669"/>
    <property type="project" value="UniProtKB-UniRule"/>
</dbReference>
<evidence type="ECO:0000256" key="6">
    <source>
        <dbReference type="ARBA" id="ARBA00022801"/>
    </source>
</evidence>
<dbReference type="Pfam" id="PF00763">
    <property type="entry name" value="THF_DHG_CYH"/>
    <property type="match status" value="1"/>
</dbReference>